<keyword evidence="2" id="KW-1185">Reference proteome</keyword>
<evidence type="ECO:0000313" key="1">
    <source>
        <dbReference type="EMBL" id="GBO46011.1"/>
    </source>
</evidence>
<feature type="non-terminal residue" evidence="1">
    <location>
        <position position="1"/>
    </location>
</feature>
<dbReference type="Proteomes" id="UP000499080">
    <property type="component" value="Unassembled WGS sequence"/>
</dbReference>
<protein>
    <submittedName>
        <fullName evidence="1">Uncharacterized protein</fullName>
    </submittedName>
</protein>
<dbReference type="AlphaFoldDB" id="A0A4Y2X8U2"/>
<comment type="caution">
    <text evidence="1">The sequence shown here is derived from an EMBL/GenBank/DDBJ whole genome shotgun (WGS) entry which is preliminary data.</text>
</comment>
<dbReference type="EMBL" id="BGPR01073438">
    <property type="protein sequence ID" value="GBO46011.1"/>
    <property type="molecule type" value="Genomic_DNA"/>
</dbReference>
<evidence type="ECO:0000313" key="2">
    <source>
        <dbReference type="Proteomes" id="UP000499080"/>
    </source>
</evidence>
<proteinExistence type="predicted"/>
<gene>
    <name evidence="1" type="ORF">AVEN_108763_1</name>
</gene>
<organism evidence="1 2">
    <name type="scientific">Araneus ventricosus</name>
    <name type="common">Orbweaver spider</name>
    <name type="synonym">Epeira ventricosa</name>
    <dbReference type="NCBI Taxonomy" id="182803"/>
    <lineage>
        <taxon>Eukaryota</taxon>
        <taxon>Metazoa</taxon>
        <taxon>Ecdysozoa</taxon>
        <taxon>Arthropoda</taxon>
        <taxon>Chelicerata</taxon>
        <taxon>Arachnida</taxon>
        <taxon>Araneae</taxon>
        <taxon>Araneomorphae</taxon>
        <taxon>Entelegynae</taxon>
        <taxon>Araneoidea</taxon>
        <taxon>Araneidae</taxon>
        <taxon>Araneus</taxon>
    </lineage>
</organism>
<name>A0A4Y2X8U2_ARAVE</name>
<sequence>VEEEEAAYASPKLNINTQACQPVAKAFLVSHPNVTDALRIFLIPAAERVKGRTL</sequence>
<accession>A0A4Y2X8U2</accession>
<reference evidence="1 2" key="1">
    <citation type="journal article" date="2019" name="Sci. Rep.">
        <title>Orb-weaving spider Araneus ventricosus genome elucidates the spidroin gene catalogue.</title>
        <authorList>
            <person name="Kono N."/>
            <person name="Nakamura H."/>
            <person name="Ohtoshi R."/>
            <person name="Moran D.A.P."/>
            <person name="Shinohara A."/>
            <person name="Yoshida Y."/>
            <person name="Fujiwara M."/>
            <person name="Mori M."/>
            <person name="Tomita M."/>
            <person name="Arakawa K."/>
        </authorList>
    </citation>
    <scope>NUCLEOTIDE SEQUENCE [LARGE SCALE GENOMIC DNA]</scope>
</reference>